<name>A0A6P6FRR6_ZIZJJ</name>
<organism evidence="1 2">
    <name type="scientific">Ziziphus jujuba</name>
    <name type="common">Chinese jujube</name>
    <name type="synonym">Ziziphus sativa</name>
    <dbReference type="NCBI Taxonomy" id="326968"/>
    <lineage>
        <taxon>Eukaryota</taxon>
        <taxon>Viridiplantae</taxon>
        <taxon>Streptophyta</taxon>
        <taxon>Embryophyta</taxon>
        <taxon>Tracheophyta</taxon>
        <taxon>Spermatophyta</taxon>
        <taxon>Magnoliopsida</taxon>
        <taxon>eudicotyledons</taxon>
        <taxon>Gunneridae</taxon>
        <taxon>Pentapetalae</taxon>
        <taxon>rosids</taxon>
        <taxon>fabids</taxon>
        <taxon>Rosales</taxon>
        <taxon>Rhamnaceae</taxon>
        <taxon>Paliureae</taxon>
        <taxon>Ziziphus</taxon>
    </lineage>
</organism>
<dbReference type="KEGG" id="zju:112489635"/>
<keyword evidence="1" id="KW-1185">Reference proteome</keyword>
<dbReference type="RefSeq" id="XP_024924220.1">
    <property type="nucleotide sequence ID" value="XM_025068452.2"/>
</dbReference>
<dbReference type="AlphaFoldDB" id="A0A6P6FRR6"/>
<evidence type="ECO:0000313" key="2">
    <source>
        <dbReference type="RefSeq" id="XP_024924220.1"/>
    </source>
</evidence>
<accession>A0A6P6FRR6</accession>
<reference evidence="2" key="1">
    <citation type="submission" date="2025-08" db="UniProtKB">
        <authorList>
            <consortium name="RefSeq"/>
        </authorList>
    </citation>
    <scope>IDENTIFICATION</scope>
    <source>
        <tissue evidence="2">Seedling</tissue>
    </source>
</reference>
<dbReference type="InParanoid" id="A0A6P6FRR6"/>
<protein>
    <submittedName>
        <fullName evidence="2">Uncharacterized protein LOC112489635</fullName>
    </submittedName>
</protein>
<sequence length="143" mass="16404">MKGLMTCGFSLPSTCDLCFGDLKSSRHLFLSCLYAHCIWDYISLWFPVVLDTSVAMVDFFLHCMNMSLSPQLTNLFQAAVFPAISSIWHAQNQIYEKRLSKPLRPKVINIDDDFKADFQNFKDDLDVDDDDDVLDVKPFTFST</sequence>
<dbReference type="GeneID" id="112489635"/>
<dbReference type="Proteomes" id="UP001652623">
    <property type="component" value="Chromosome 10"/>
</dbReference>
<evidence type="ECO:0000313" key="1">
    <source>
        <dbReference type="Proteomes" id="UP001652623"/>
    </source>
</evidence>
<proteinExistence type="predicted"/>
<gene>
    <name evidence="2" type="primary">LOC112489635</name>
</gene>